<geneLocation type="plasmid" evidence="1 2">
    <name>p2ESCUM</name>
</geneLocation>
<keyword evidence="1" id="KW-0614">Plasmid</keyword>
<dbReference type="EMBL" id="CU928149">
    <property type="protein sequence ID" value="CAQ87552.1"/>
    <property type="molecule type" value="Genomic_DNA"/>
</dbReference>
<gene>
    <name evidence="1" type="ORF">ECUMN_p20034</name>
</gene>
<sequence>MFSCLCGINERKIDLFRSKDLLYVLKAAHVADRVFTRCEFILLFFSLLRGHPSRESV</sequence>
<name>B7LJD4_ECOLU</name>
<dbReference type="Proteomes" id="UP000007097">
    <property type="component" value="Plasmid p2ESCUM"/>
</dbReference>
<evidence type="ECO:0000313" key="2">
    <source>
        <dbReference type="Proteomes" id="UP000007097"/>
    </source>
</evidence>
<evidence type="ECO:0000313" key="1">
    <source>
        <dbReference type="EMBL" id="CAQ87552.1"/>
    </source>
</evidence>
<proteinExistence type="predicted"/>
<reference evidence="2" key="1">
    <citation type="journal article" date="2009" name="PLoS Genet.">
        <title>Organised genome dynamics in the Escherichia coli species results in highly diverse adaptive paths.</title>
        <authorList>
            <person name="Touchon M."/>
            <person name="Hoede C."/>
            <person name="Tenaillon O."/>
            <person name="Barbe V."/>
            <person name="Baeriswyl S."/>
            <person name="Bidet P."/>
            <person name="Bingen E."/>
            <person name="Bonacorsi S."/>
            <person name="Bouchier C."/>
            <person name="Bouvet O."/>
            <person name="Calteau A."/>
            <person name="Chiapello H."/>
            <person name="Clermont O."/>
            <person name="Cruveiller S."/>
            <person name="Danchin A."/>
            <person name="Diard M."/>
            <person name="Dossat C."/>
            <person name="Karoui M.E."/>
            <person name="Frapy E."/>
            <person name="Garry L."/>
            <person name="Ghigo J.M."/>
            <person name="Gilles A.M."/>
            <person name="Johnson J."/>
            <person name="Le Bouguenec C."/>
            <person name="Lescat M."/>
            <person name="Mangenot S."/>
            <person name="Martinez-Jehanne V."/>
            <person name="Matic I."/>
            <person name="Nassif X."/>
            <person name="Oztas S."/>
            <person name="Petit M.A."/>
            <person name="Pichon C."/>
            <person name="Rouy Z."/>
            <person name="Ruf C.S."/>
            <person name="Schneider D."/>
            <person name="Tourret J."/>
            <person name="Vacherie B."/>
            <person name="Vallenet D."/>
            <person name="Medigue C."/>
            <person name="Rocha E.P.C."/>
            <person name="Denamur E."/>
        </authorList>
    </citation>
    <scope>NUCLEOTIDE SEQUENCE [LARGE SCALE GENOMIC DNA]</scope>
    <source>
        <strain evidence="2">UMN026 / ExPEC</strain>
        <plasmid evidence="2">Plasmid p2ESCUM</plasmid>
    </source>
</reference>
<dbReference type="KEGG" id="eum:ECUMN_p20034"/>
<protein>
    <submittedName>
        <fullName evidence="1">Uncharacterized protein</fullName>
    </submittedName>
</protein>
<organism evidence="1 2">
    <name type="scientific">Escherichia coli O17:K52:H18 (strain UMN026 / ExPEC)</name>
    <dbReference type="NCBI Taxonomy" id="585056"/>
    <lineage>
        <taxon>Bacteria</taxon>
        <taxon>Pseudomonadati</taxon>
        <taxon>Pseudomonadota</taxon>
        <taxon>Gammaproteobacteria</taxon>
        <taxon>Enterobacterales</taxon>
        <taxon>Enterobacteriaceae</taxon>
        <taxon>Escherichia</taxon>
    </lineage>
</organism>
<accession>B7LJD4</accession>
<dbReference type="AlphaFoldDB" id="B7LJD4"/>